<accession>A0ABM0M308</accession>
<dbReference type="GeneID" id="102809475"/>
<evidence type="ECO:0000313" key="2">
    <source>
        <dbReference type="RefSeq" id="XP_006814399.1"/>
    </source>
</evidence>
<evidence type="ECO:0000313" key="1">
    <source>
        <dbReference type="Proteomes" id="UP000694865"/>
    </source>
</evidence>
<reference evidence="2" key="1">
    <citation type="submission" date="2025-08" db="UniProtKB">
        <authorList>
            <consortium name="RefSeq"/>
        </authorList>
    </citation>
    <scope>IDENTIFICATION</scope>
    <source>
        <tissue evidence="2">Testes</tissue>
    </source>
</reference>
<name>A0ABM0M308_SACKO</name>
<dbReference type="Proteomes" id="UP000694865">
    <property type="component" value="Unplaced"/>
</dbReference>
<keyword evidence="1" id="KW-1185">Reference proteome</keyword>
<proteinExistence type="predicted"/>
<dbReference type="RefSeq" id="XP_006814399.1">
    <property type="nucleotide sequence ID" value="XM_006814336.1"/>
</dbReference>
<protein>
    <submittedName>
        <fullName evidence="2">Uncharacterized protein LOC102809475</fullName>
    </submittedName>
</protein>
<sequence>MPSVTFTKVYKDAIATLVTKELGKCVKISTNARTVPTIAPPMQTVQIPLVVSPVNASMVSEVTATSAMTSTSAWTVYITVTTMQIVSTPKAVLVVYVTLVIAALGHRAKTLMSVPKARLAVILSVQNVKTQLVPSYVSVMKGMHSSTSSDAQM</sequence>
<organism evidence="1 2">
    <name type="scientific">Saccoglossus kowalevskii</name>
    <name type="common">Acorn worm</name>
    <dbReference type="NCBI Taxonomy" id="10224"/>
    <lineage>
        <taxon>Eukaryota</taxon>
        <taxon>Metazoa</taxon>
        <taxon>Hemichordata</taxon>
        <taxon>Enteropneusta</taxon>
        <taxon>Harrimaniidae</taxon>
        <taxon>Saccoglossus</taxon>
    </lineage>
</organism>
<gene>
    <name evidence="2" type="primary">LOC102809475</name>
</gene>